<dbReference type="PROSITE" id="PS50928">
    <property type="entry name" value="ABC_TM1"/>
    <property type="match status" value="1"/>
</dbReference>
<evidence type="ECO:0000256" key="7">
    <source>
        <dbReference type="RuleBase" id="RU363032"/>
    </source>
</evidence>
<sequence>MSLGKFLVRRILQGVFVIWGVVTILFGLRAVSPGDPANLMLAEGATQDLVEQVRREEGLDEPIYVQYFDYLQGLVVGDFGYSWQSNREVEAMVIERIPATVELAVAATIVAIVIAIPLGVISATRRNQPSDYGATLFSLLGISTPNFWLGLMLILVFGVWFGIPYPTFGTSAIGILGVTIPYPSSIWYGMIEFPTGRRGPSFADAALAIVSSGSLSEMGTWLKHITLPALTLGTYFTALITRLTRSGMVDELGKPYVTATEAKGLPLVLIRYKHVLRNTMIPIITVLGLQMGTLLGGAVITETVFNWPGLGLRLIDAIDMRDWPLMQGIVVFIALAFVTINILVDAVYASLDPQVSEE</sequence>
<feature type="transmembrane region" description="Helical" evidence="7">
    <location>
        <begin position="136"/>
        <end position="161"/>
    </location>
</feature>
<feature type="transmembrane region" description="Helical" evidence="7">
    <location>
        <begin position="12"/>
        <end position="31"/>
    </location>
</feature>
<keyword evidence="10" id="KW-1185">Reference proteome</keyword>
<dbReference type="InterPro" id="IPR035906">
    <property type="entry name" value="MetI-like_sf"/>
</dbReference>
<evidence type="ECO:0000256" key="4">
    <source>
        <dbReference type="ARBA" id="ARBA00022692"/>
    </source>
</evidence>
<evidence type="ECO:0000256" key="5">
    <source>
        <dbReference type="ARBA" id="ARBA00022989"/>
    </source>
</evidence>
<evidence type="ECO:0000313" key="10">
    <source>
        <dbReference type="Proteomes" id="UP000263012"/>
    </source>
</evidence>
<dbReference type="Pfam" id="PF19300">
    <property type="entry name" value="BPD_transp_1_N"/>
    <property type="match status" value="1"/>
</dbReference>
<evidence type="ECO:0000256" key="6">
    <source>
        <dbReference type="ARBA" id="ARBA00023136"/>
    </source>
</evidence>
<keyword evidence="4 7" id="KW-0812">Transmembrane</keyword>
<evidence type="ECO:0000256" key="1">
    <source>
        <dbReference type="ARBA" id="ARBA00004651"/>
    </source>
</evidence>
<dbReference type="InterPro" id="IPR000515">
    <property type="entry name" value="MetI-like"/>
</dbReference>
<dbReference type="GO" id="GO:0005886">
    <property type="term" value="C:plasma membrane"/>
    <property type="evidence" value="ECO:0007669"/>
    <property type="project" value="UniProtKB-SubCell"/>
</dbReference>
<gene>
    <name evidence="9" type="primary">dppB4</name>
    <name evidence="9" type="ORF">AArcSl_2321</name>
</gene>
<dbReference type="Gene3D" id="1.10.3720.10">
    <property type="entry name" value="MetI-like"/>
    <property type="match status" value="2"/>
</dbReference>
<dbReference type="EMBL" id="CP025066">
    <property type="protein sequence ID" value="AUX09943.1"/>
    <property type="molecule type" value="Genomic_DNA"/>
</dbReference>
<organism evidence="9 10">
    <name type="scientific">Halalkaliarchaeum desulfuricum</name>
    <dbReference type="NCBI Taxonomy" id="2055893"/>
    <lineage>
        <taxon>Archaea</taxon>
        <taxon>Methanobacteriati</taxon>
        <taxon>Methanobacteriota</taxon>
        <taxon>Stenosarchaea group</taxon>
        <taxon>Halobacteria</taxon>
        <taxon>Halobacteriales</taxon>
        <taxon>Haloferacaceae</taxon>
        <taxon>Halalkaliarchaeum</taxon>
    </lineage>
</organism>
<dbReference type="PANTHER" id="PTHR43163">
    <property type="entry name" value="DIPEPTIDE TRANSPORT SYSTEM PERMEASE PROTEIN DPPB-RELATED"/>
    <property type="match status" value="1"/>
</dbReference>
<protein>
    <submittedName>
        <fullName evidence="9">Peptide/nickel transport system permease protein</fullName>
    </submittedName>
</protein>
<evidence type="ECO:0000256" key="3">
    <source>
        <dbReference type="ARBA" id="ARBA00022475"/>
    </source>
</evidence>
<dbReference type="Proteomes" id="UP000263012">
    <property type="component" value="Chromosome"/>
</dbReference>
<accession>A0A343TLH1</accession>
<feature type="transmembrane region" description="Helical" evidence="7">
    <location>
        <begin position="167"/>
        <end position="188"/>
    </location>
</feature>
<dbReference type="KEGG" id="hdf:AArcSl_2321"/>
<keyword evidence="5 7" id="KW-1133">Transmembrane helix</keyword>
<feature type="transmembrane region" description="Helical" evidence="7">
    <location>
        <begin position="281"/>
        <end position="305"/>
    </location>
</feature>
<keyword evidence="6 7" id="KW-0472">Membrane</keyword>
<reference evidence="10" key="1">
    <citation type="submission" date="2017-11" db="EMBL/GenBank/DDBJ databases">
        <title>Phenotypic and genomic properties of facultatively anaerobic sulfur-reducing natronoarchaea from hypersaline soda lakes.</title>
        <authorList>
            <person name="Sorokin D.Y."/>
            <person name="Kublanov I.V."/>
            <person name="Roman P."/>
            <person name="Sinninghe Damste J.S."/>
            <person name="Golyshin P.N."/>
            <person name="Rojo D."/>
            <person name="Ciordia S."/>
            <person name="Mena M.D.C."/>
            <person name="Ferrer M."/>
            <person name="Messina E."/>
            <person name="Smedile F."/>
            <person name="La Spada G."/>
            <person name="La Cono V."/>
            <person name="Yakimov M.M."/>
        </authorList>
    </citation>
    <scope>NUCLEOTIDE SEQUENCE [LARGE SCALE GENOMIC DNA]</scope>
    <source>
        <strain evidence="10">AArc-Sl</strain>
    </source>
</reference>
<evidence type="ECO:0000259" key="8">
    <source>
        <dbReference type="PROSITE" id="PS50928"/>
    </source>
</evidence>
<dbReference type="AlphaFoldDB" id="A0A343TLH1"/>
<evidence type="ECO:0000256" key="2">
    <source>
        <dbReference type="ARBA" id="ARBA00022448"/>
    </source>
</evidence>
<comment type="similarity">
    <text evidence="7">Belongs to the binding-protein-dependent transport system permease family.</text>
</comment>
<dbReference type="OrthoDB" id="44105at2157"/>
<dbReference type="InterPro" id="IPR045621">
    <property type="entry name" value="BPD_transp_1_N"/>
</dbReference>
<proteinExistence type="inferred from homology"/>
<name>A0A343TLH1_9EURY</name>
<dbReference type="GO" id="GO:0055085">
    <property type="term" value="P:transmembrane transport"/>
    <property type="evidence" value="ECO:0007669"/>
    <property type="project" value="InterPro"/>
</dbReference>
<feature type="transmembrane region" description="Helical" evidence="7">
    <location>
        <begin position="325"/>
        <end position="344"/>
    </location>
</feature>
<dbReference type="RefSeq" id="WP_119819351.1">
    <property type="nucleotide sequence ID" value="NZ_CP025066.1"/>
</dbReference>
<evidence type="ECO:0000313" key="9">
    <source>
        <dbReference type="EMBL" id="AUX09943.1"/>
    </source>
</evidence>
<dbReference type="PANTHER" id="PTHR43163:SF6">
    <property type="entry name" value="DIPEPTIDE TRANSPORT SYSTEM PERMEASE PROTEIN DPPB-RELATED"/>
    <property type="match status" value="1"/>
</dbReference>
<dbReference type="Pfam" id="PF00528">
    <property type="entry name" value="BPD_transp_1"/>
    <property type="match status" value="1"/>
</dbReference>
<comment type="subcellular location">
    <subcellularLocation>
        <location evidence="1 7">Cell membrane</location>
        <topology evidence="1 7">Multi-pass membrane protein</topology>
    </subcellularLocation>
</comment>
<feature type="transmembrane region" description="Helical" evidence="7">
    <location>
        <begin position="103"/>
        <end position="124"/>
    </location>
</feature>
<dbReference type="CDD" id="cd06261">
    <property type="entry name" value="TM_PBP2"/>
    <property type="match status" value="1"/>
</dbReference>
<keyword evidence="3" id="KW-1003">Cell membrane</keyword>
<dbReference type="SUPFAM" id="SSF161098">
    <property type="entry name" value="MetI-like"/>
    <property type="match status" value="1"/>
</dbReference>
<feature type="domain" description="ABC transmembrane type-1" evidence="8">
    <location>
        <begin position="97"/>
        <end position="344"/>
    </location>
</feature>
<keyword evidence="2 7" id="KW-0813">Transport</keyword>
<dbReference type="GeneID" id="37878678"/>